<protein>
    <submittedName>
        <fullName evidence="1">Cyr61 protein</fullName>
    </submittedName>
</protein>
<organism evidence="1">
    <name type="scientific">Homo sapiens</name>
    <name type="common">Human</name>
    <dbReference type="NCBI Taxonomy" id="9606"/>
    <lineage>
        <taxon>Eukaryota</taxon>
        <taxon>Metazoa</taxon>
        <taxon>Chordata</taxon>
        <taxon>Craniata</taxon>
        <taxon>Vertebrata</taxon>
        <taxon>Euteleostomi</taxon>
        <taxon>Mammalia</taxon>
        <taxon>Eutheria</taxon>
        <taxon>Euarchontoglires</taxon>
        <taxon>Primates</taxon>
        <taxon>Haplorrhini</taxon>
        <taxon>Catarrhini</taxon>
        <taxon>Hominidae</taxon>
        <taxon>Homo</taxon>
    </lineage>
</organism>
<dbReference type="EMBL" id="Z97068">
    <property type="protein sequence ID" value="CAB09804.1"/>
    <property type="molecule type" value="mRNA"/>
</dbReference>
<name>O95694_HUMAN</name>
<dbReference type="AlphaFoldDB" id="O95694"/>
<sequence length="88" mass="10113">MSGPGLEVGAFLALSHCYFQIISPLPSCKNHRSFDVYVIWIYHPFLDLLTIFCQHPSQISSFTEVFHSWQKVFHSNPVPSFILGDFHT</sequence>
<accession>O95694</accession>
<evidence type="ECO:0000313" key="1">
    <source>
        <dbReference type="EMBL" id="CAB09804.1"/>
    </source>
</evidence>
<proteinExistence type="evidence at transcript level"/>
<reference evidence="1" key="1">
    <citation type="submission" date="1997-06" db="EMBL/GenBank/DDBJ databases">
        <title>Downregulation of Cyr61 and the alternative spliced variant in human prostate cancer.</title>
        <authorList>
            <person name="Pilarsky C.P."/>
            <person name="Schmidt U."/>
            <person name="Kranz R."/>
            <person name="Wirth M.P."/>
        </authorList>
    </citation>
    <scope>NUCLEOTIDE SEQUENCE</scope>
    <source>
        <tissue evidence="1">Prostate</tissue>
    </source>
</reference>